<feature type="compositionally biased region" description="Basic and acidic residues" evidence="2">
    <location>
        <begin position="107"/>
        <end position="119"/>
    </location>
</feature>
<dbReference type="InterPro" id="IPR036869">
    <property type="entry name" value="J_dom_sf"/>
</dbReference>
<proteinExistence type="predicted"/>
<name>A0A0D3ILC3_EMIH1</name>
<organism evidence="4 5">
    <name type="scientific">Emiliania huxleyi (strain CCMP1516)</name>
    <dbReference type="NCBI Taxonomy" id="280463"/>
    <lineage>
        <taxon>Eukaryota</taxon>
        <taxon>Haptista</taxon>
        <taxon>Haptophyta</taxon>
        <taxon>Prymnesiophyceae</taxon>
        <taxon>Isochrysidales</taxon>
        <taxon>Noelaerhabdaceae</taxon>
        <taxon>Emiliania</taxon>
    </lineage>
</organism>
<dbReference type="EnsemblProtists" id="EOD12058">
    <property type="protein sequence ID" value="EOD12058"/>
    <property type="gene ID" value="EMIHUDRAFT_213805"/>
</dbReference>
<dbReference type="GeneID" id="17258355"/>
<dbReference type="SUPFAM" id="SSF46565">
    <property type="entry name" value="Chaperone J-domain"/>
    <property type="match status" value="1"/>
</dbReference>
<dbReference type="CDD" id="cd06257">
    <property type="entry name" value="DnaJ"/>
    <property type="match status" value="1"/>
</dbReference>
<evidence type="ECO:0000259" key="3">
    <source>
        <dbReference type="PROSITE" id="PS50076"/>
    </source>
</evidence>
<dbReference type="RefSeq" id="XP_005764487.1">
    <property type="nucleotide sequence ID" value="XM_005764430.1"/>
</dbReference>
<dbReference type="Pfam" id="PF00226">
    <property type="entry name" value="DnaJ"/>
    <property type="match status" value="1"/>
</dbReference>
<dbReference type="PANTHER" id="PTHR44145">
    <property type="entry name" value="DNAJ HOMOLOG SUBFAMILY A MEMBER 3, MITOCHONDRIAL"/>
    <property type="match status" value="1"/>
</dbReference>
<dbReference type="PROSITE" id="PS50076">
    <property type="entry name" value="DNAJ_2"/>
    <property type="match status" value="1"/>
</dbReference>
<dbReference type="KEGG" id="ehx:EMIHUDRAFT_213805"/>
<dbReference type="Proteomes" id="UP000013827">
    <property type="component" value="Unassembled WGS sequence"/>
</dbReference>
<feature type="region of interest" description="Disordered" evidence="2">
    <location>
        <begin position="136"/>
        <end position="217"/>
    </location>
</feature>
<evidence type="ECO:0000313" key="4">
    <source>
        <dbReference type="EnsemblProtists" id="EOD12058"/>
    </source>
</evidence>
<keyword evidence="1" id="KW-0143">Chaperone</keyword>
<dbReference type="PaxDb" id="2903-EOD12058"/>
<reference evidence="4" key="2">
    <citation type="submission" date="2024-10" db="UniProtKB">
        <authorList>
            <consortium name="EnsemblProtists"/>
        </authorList>
    </citation>
    <scope>IDENTIFICATION</scope>
</reference>
<dbReference type="PANTHER" id="PTHR44145:SF3">
    <property type="entry name" value="DNAJ HOMOLOG SUBFAMILY A MEMBER 3, MITOCHONDRIAL"/>
    <property type="match status" value="1"/>
</dbReference>
<feature type="compositionally biased region" description="Polar residues" evidence="2">
    <location>
        <begin position="191"/>
        <end position="208"/>
    </location>
</feature>
<dbReference type="SMART" id="SM00271">
    <property type="entry name" value="DnaJ"/>
    <property type="match status" value="1"/>
</dbReference>
<feature type="domain" description="J" evidence="3">
    <location>
        <begin position="8"/>
        <end position="74"/>
    </location>
</feature>
<dbReference type="HOGENOM" id="CLU_1274326_0_0_1"/>
<evidence type="ECO:0000256" key="1">
    <source>
        <dbReference type="ARBA" id="ARBA00023186"/>
    </source>
</evidence>
<evidence type="ECO:0000256" key="2">
    <source>
        <dbReference type="SAM" id="MobiDB-lite"/>
    </source>
</evidence>
<sequence>MARLGSVDFYSLLGLERDASGEDISRAFKRLAKLHHPDRNPDDAAAAAARFAAIQEAHECLSVAERRLCFDEARALWLDSQLGWEEVLLRDRQKRVAAESEAEAEAEQNREARRAAQHEAAEAEVLAKAKAKAKRVEAERVAAAEQAAAEGDSLKAKRQRRREAKAKAAAAAAAGPGPSPAVNTPCAEEASQISAPSNGNGDTESGESAASVPQERD</sequence>
<dbReference type="Gene3D" id="1.10.287.110">
    <property type="entry name" value="DnaJ domain"/>
    <property type="match status" value="1"/>
</dbReference>
<protein>
    <recommendedName>
        <fullName evidence="3">J domain-containing protein</fullName>
    </recommendedName>
</protein>
<accession>A0A0D3ILC3</accession>
<dbReference type="STRING" id="2903.R1BPU1"/>
<evidence type="ECO:0000313" key="5">
    <source>
        <dbReference type="Proteomes" id="UP000013827"/>
    </source>
</evidence>
<dbReference type="PRINTS" id="PR00625">
    <property type="entry name" value="JDOMAIN"/>
</dbReference>
<dbReference type="eggNOG" id="KOG0714">
    <property type="taxonomic scope" value="Eukaryota"/>
</dbReference>
<keyword evidence="5" id="KW-1185">Reference proteome</keyword>
<feature type="region of interest" description="Disordered" evidence="2">
    <location>
        <begin position="100"/>
        <end position="119"/>
    </location>
</feature>
<reference evidence="5" key="1">
    <citation type="journal article" date="2013" name="Nature">
        <title>Pan genome of the phytoplankton Emiliania underpins its global distribution.</title>
        <authorList>
            <person name="Read B.A."/>
            <person name="Kegel J."/>
            <person name="Klute M.J."/>
            <person name="Kuo A."/>
            <person name="Lefebvre S.C."/>
            <person name="Maumus F."/>
            <person name="Mayer C."/>
            <person name="Miller J."/>
            <person name="Monier A."/>
            <person name="Salamov A."/>
            <person name="Young J."/>
            <person name="Aguilar M."/>
            <person name="Claverie J.M."/>
            <person name="Frickenhaus S."/>
            <person name="Gonzalez K."/>
            <person name="Herman E.K."/>
            <person name="Lin Y.C."/>
            <person name="Napier J."/>
            <person name="Ogata H."/>
            <person name="Sarno A.F."/>
            <person name="Shmutz J."/>
            <person name="Schroeder D."/>
            <person name="de Vargas C."/>
            <person name="Verret F."/>
            <person name="von Dassow P."/>
            <person name="Valentin K."/>
            <person name="Van de Peer Y."/>
            <person name="Wheeler G."/>
            <person name="Dacks J.B."/>
            <person name="Delwiche C.F."/>
            <person name="Dyhrman S.T."/>
            <person name="Glockner G."/>
            <person name="John U."/>
            <person name="Richards T."/>
            <person name="Worden A.Z."/>
            <person name="Zhang X."/>
            <person name="Grigoriev I.V."/>
            <person name="Allen A.E."/>
            <person name="Bidle K."/>
            <person name="Borodovsky M."/>
            <person name="Bowler C."/>
            <person name="Brownlee C."/>
            <person name="Cock J.M."/>
            <person name="Elias M."/>
            <person name="Gladyshev V.N."/>
            <person name="Groth M."/>
            <person name="Guda C."/>
            <person name="Hadaegh A."/>
            <person name="Iglesias-Rodriguez M.D."/>
            <person name="Jenkins J."/>
            <person name="Jones B.M."/>
            <person name="Lawson T."/>
            <person name="Leese F."/>
            <person name="Lindquist E."/>
            <person name="Lobanov A."/>
            <person name="Lomsadze A."/>
            <person name="Malik S.B."/>
            <person name="Marsh M.E."/>
            <person name="Mackinder L."/>
            <person name="Mock T."/>
            <person name="Mueller-Roeber B."/>
            <person name="Pagarete A."/>
            <person name="Parker M."/>
            <person name="Probert I."/>
            <person name="Quesneville H."/>
            <person name="Raines C."/>
            <person name="Rensing S.A."/>
            <person name="Riano-Pachon D.M."/>
            <person name="Richier S."/>
            <person name="Rokitta S."/>
            <person name="Shiraiwa Y."/>
            <person name="Soanes D.M."/>
            <person name="van der Giezen M."/>
            <person name="Wahlund T.M."/>
            <person name="Williams B."/>
            <person name="Wilson W."/>
            <person name="Wolfe G."/>
            <person name="Wurch L.L."/>
        </authorList>
    </citation>
    <scope>NUCLEOTIDE SEQUENCE</scope>
</reference>
<dbReference type="InterPro" id="IPR001623">
    <property type="entry name" value="DnaJ_domain"/>
</dbReference>
<dbReference type="InterPro" id="IPR051938">
    <property type="entry name" value="Apopto_cytoskel_mod"/>
</dbReference>
<dbReference type="AlphaFoldDB" id="A0A0D3ILC3"/>